<proteinExistence type="predicted"/>
<evidence type="ECO:0000313" key="2">
    <source>
        <dbReference type="Proteomes" id="UP001362999"/>
    </source>
</evidence>
<dbReference type="Proteomes" id="UP001362999">
    <property type="component" value="Unassembled WGS sequence"/>
</dbReference>
<sequence length="406" mass="46081">MVMERNRALLAKTQLEMIHDLQAQMGAISHRLLLLHLEQQEDRLGLYSYTRAPLAKTQLEIHDLEAQMPATPERLSMLRADLLEVKDRLDSYTYPVLTLPSEITAEIFLQFLSLYRDIPPMSGPHSPIFLTTICRQWREVALTTPMLWRAIRLPRVGPMSDAGRIEAAASAVSLWLRRSGSCPLSIRVFDTALPIISALVPHLHRAEHLSFMWVDSGYLWSTRMDIPMPMLRSLSLRLKEGDSKPFVFGNLPLLRSVELVLDEDVIILPVTLPWSQLTSITLKDLDVDVMMSLLRETPRLVDCTLDFWNRPDHQTDFTPLSLPHLKTLIFGRYCRANLPFLHSLVTPALVSLQLCESFLGSPDSNPIPPLEAFLTNSGCQLRQLKIRETILRAVYGKAFSSIASIE</sequence>
<protein>
    <submittedName>
        <fullName evidence="1">F-box domain-containing protein</fullName>
    </submittedName>
</protein>
<dbReference type="EMBL" id="JAWWNJ010000162">
    <property type="protein sequence ID" value="KAK6977994.1"/>
    <property type="molecule type" value="Genomic_DNA"/>
</dbReference>
<organism evidence="1 2">
    <name type="scientific">Favolaschia claudopus</name>
    <dbReference type="NCBI Taxonomy" id="2862362"/>
    <lineage>
        <taxon>Eukaryota</taxon>
        <taxon>Fungi</taxon>
        <taxon>Dikarya</taxon>
        <taxon>Basidiomycota</taxon>
        <taxon>Agaricomycotina</taxon>
        <taxon>Agaricomycetes</taxon>
        <taxon>Agaricomycetidae</taxon>
        <taxon>Agaricales</taxon>
        <taxon>Marasmiineae</taxon>
        <taxon>Mycenaceae</taxon>
        <taxon>Favolaschia</taxon>
    </lineage>
</organism>
<gene>
    <name evidence="1" type="ORF">R3P38DRAFT_3294606</name>
</gene>
<reference evidence="1 2" key="1">
    <citation type="journal article" date="2024" name="J Genomics">
        <title>Draft genome sequencing and assembly of Favolaschia claudopus CIRM-BRFM 2984 isolated from oak limbs.</title>
        <authorList>
            <person name="Navarro D."/>
            <person name="Drula E."/>
            <person name="Chaduli D."/>
            <person name="Cazenave R."/>
            <person name="Ahrendt S."/>
            <person name="Wang J."/>
            <person name="Lipzen A."/>
            <person name="Daum C."/>
            <person name="Barry K."/>
            <person name="Grigoriev I.V."/>
            <person name="Favel A."/>
            <person name="Rosso M.N."/>
            <person name="Martin F."/>
        </authorList>
    </citation>
    <scope>NUCLEOTIDE SEQUENCE [LARGE SCALE GENOMIC DNA]</scope>
    <source>
        <strain evidence="1 2">CIRM-BRFM 2984</strain>
    </source>
</reference>
<name>A0AAV9ZD18_9AGAR</name>
<dbReference type="AlphaFoldDB" id="A0AAV9ZD18"/>
<comment type="caution">
    <text evidence="1">The sequence shown here is derived from an EMBL/GenBank/DDBJ whole genome shotgun (WGS) entry which is preliminary data.</text>
</comment>
<evidence type="ECO:0000313" key="1">
    <source>
        <dbReference type="EMBL" id="KAK6977994.1"/>
    </source>
</evidence>
<keyword evidence="2" id="KW-1185">Reference proteome</keyword>
<accession>A0AAV9ZD18</accession>